<keyword evidence="1" id="KW-0812">Transmembrane</keyword>
<keyword evidence="1" id="KW-1133">Transmembrane helix</keyword>
<gene>
    <name evidence="2" type="ORF">BH747_02310</name>
</gene>
<dbReference type="OrthoDB" id="9973487at2"/>
<organism evidence="2 3">
    <name type="scientific">Enterococcus villorum</name>
    <dbReference type="NCBI Taxonomy" id="112904"/>
    <lineage>
        <taxon>Bacteria</taxon>
        <taxon>Bacillati</taxon>
        <taxon>Bacillota</taxon>
        <taxon>Bacilli</taxon>
        <taxon>Lactobacillales</taxon>
        <taxon>Enterococcaceae</taxon>
        <taxon>Enterococcus</taxon>
    </lineage>
</organism>
<evidence type="ECO:0000313" key="2">
    <source>
        <dbReference type="EMBL" id="OQO70855.1"/>
    </source>
</evidence>
<keyword evidence="1" id="KW-0472">Membrane</keyword>
<reference evidence="2 3" key="1">
    <citation type="journal article" date="2017" name="BMC Microbiol.">
        <title>Comparative genomics of Enterococcus spp. isolated from bovine feces.</title>
        <authorList>
            <person name="Beukers A.G."/>
            <person name="Zaheer R."/>
            <person name="Goji N."/>
            <person name="Amoako K.K."/>
            <person name="Chaves A.V."/>
            <person name="Ward M.P."/>
            <person name="McAllister T.A."/>
        </authorList>
    </citation>
    <scope>NUCLEOTIDE SEQUENCE [LARGE SCALE GENOMIC DNA]</scope>
    <source>
        <strain evidence="2 3">F1129D 143</strain>
    </source>
</reference>
<dbReference type="STRING" id="112904.BH747_02310"/>
<accession>A0A1V8YE11</accession>
<proteinExistence type="predicted"/>
<sequence length="77" mass="8622">MVNTGNYLILLNQLVSYEETDSVNVGVEVIGKITRAQTTNQSLLPKLNTYTAITPVLLGILMILFILMKKKKKEGRK</sequence>
<name>A0A1V8YE11_9ENTE</name>
<dbReference type="RefSeq" id="WP_081182101.1">
    <property type="nucleotide sequence ID" value="NZ_MJEA01000002.1"/>
</dbReference>
<dbReference type="AlphaFoldDB" id="A0A1V8YE11"/>
<comment type="caution">
    <text evidence="2">The sequence shown here is derived from an EMBL/GenBank/DDBJ whole genome shotgun (WGS) entry which is preliminary data.</text>
</comment>
<evidence type="ECO:0000313" key="3">
    <source>
        <dbReference type="Proteomes" id="UP000192477"/>
    </source>
</evidence>
<feature type="transmembrane region" description="Helical" evidence="1">
    <location>
        <begin position="50"/>
        <end position="68"/>
    </location>
</feature>
<evidence type="ECO:0000256" key="1">
    <source>
        <dbReference type="SAM" id="Phobius"/>
    </source>
</evidence>
<dbReference type="EMBL" id="MJEA01000002">
    <property type="protein sequence ID" value="OQO70855.1"/>
    <property type="molecule type" value="Genomic_DNA"/>
</dbReference>
<dbReference type="Proteomes" id="UP000192477">
    <property type="component" value="Unassembled WGS sequence"/>
</dbReference>
<protein>
    <submittedName>
        <fullName evidence="2">Uncharacterized protein</fullName>
    </submittedName>
</protein>